<reference evidence="3" key="1">
    <citation type="submission" date="2019-11" db="EMBL/GenBank/DDBJ databases">
        <authorList>
            <person name="Li J."/>
        </authorList>
    </citation>
    <scope>NUCLEOTIDE SEQUENCE</scope>
    <source>
        <strain evidence="3">B6B</strain>
    </source>
</reference>
<keyword evidence="1" id="KW-0472">Membrane</keyword>
<feature type="transmembrane region" description="Helical" evidence="1">
    <location>
        <begin position="9"/>
        <end position="26"/>
    </location>
</feature>
<sequence length="307" mass="35692">MQWGQIKTLFILCFLVLDIFLIQQFINNRDTEYPFIQESTREEFLRANIEGLDELKEESTKEPNLYAARKVFTTEEIDAINNFDNQQAEVIDSNLILSKFDEPVPIDFEGNYLETLQGKILYLDSFVFWSKNEASNTVVFFQKNNSLPIYFNQSALLVIVLDEEGRMVQYSQTMLEKREEKGETYDLIKAFDAVSNLYYNTSELSSGDEITQNKLGYHNLIPLPNGVQVLAPTWRITVNNQRNYFVNAIEMHSYYRDEKTFLSETINGLVTTIQVINEATTEDNELLTEMEVNYKEILESTSWSGEK</sequence>
<keyword evidence="4" id="KW-1185">Reference proteome</keyword>
<dbReference type="OrthoDB" id="2388036at2"/>
<feature type="domain" description="Regulatory protein YycH-like" evidence="2">
    <location>
        <begin position="38"/>
        <end position="249"/>
    </location>
</feature>
<dbReference type="Pfam" id="PF09648">
    <property type="entry name" value="YycI"/>
    <property type="match status" value="1"/>
</dbReference>
<evidence type="ECO:0000313" key="4">
    <source>
        <dbReference type="Proteomes" id="UP000799092"/>
    </source>
</evidence>
<dbReference type="InterPro" id="IPR018604">
    <property type="entry name" value="YycI-like"/>
</dbReference>
<gene>
    <name evidence="3" type="ORF">GH741_17170</name>
</gene>
<dbReference type="GO" id="GO:0016020">
    <property type="term" value="C:membrane"/>
    <property type="evidence" value="ECO:0007669"/>
    <property type="project" value="InterPro"/>
</dbReference>
<evidence type="ECO:0000256" key="1">
    <source>
        <dbReference type="SAM" id="Phobius"/>
    </source>
</evidence>
<evidence type="ECO:0000313" key="3">
    <source>
        <dbReference type="EMBL" id="MRH44377.1"/>
    </source>
</evidence>
<protein>
    <recommendedName>
        <fullName evidence="2">Regulatory protein YycH-like domain-containing protein</fullName>
    </recommendedName>
</protein>
<dbReference type="AlphaFoldDB" id="A0A6A8DMY3"/>
<proteinExistence type="predicted"/>
<keyword evidence="1" id="KW-0812">Transmembrane</keyword>
<dbReference type="EMBL" id="WJNG01000015">
    <property type="protein sequence ID" value="MRH44377.1"/>
    <property type="molecule type" value="Genomic_DNA"/>
</dbReference>
<dbReference type="RefSeq" id="WP_153737978.1">
    <property type="nucleotide sequence ID" value="NZ_WJNG01000015.1"/>
</dbReference>
<dbReference type="Gene3D" id="2.40.128.690">
    <property type="entry name" value="YycH protein, domain 3-like"/>
    <property type="match status" value="1"/>
</dbReference>
<accession>A0A6A8DMY3</accession>
<dbReference type="Proteomes" id="UP000799092">
    <property type="component" value="Unassembled WGS sequence"/>
</dbReference>
<evidence type="ECO:0000259" key="2">
    <source>
        <dbReference type="Pfam" id="PF09648"/>
    </source>
</evidence>
<organism evidence="3 4">
    <name type="scientific">Aquibacillus halophilus</name>
    <dbReference type="NCBI Taxonomy" id="930132"/>
    <lineage>
        <taxon>Bacteria</taxon>
        <taxon>Bacillati</taxon>
        <taxon>Bacillota</taxon>
        <taxon>Bacilli</taxon>
        <taxon>Bacillales</taxon>
        <taxon>Bacillaceae</taxon>
        <taxon>Aquibacillus</taxon>
    </lineage>
</organism>
<name>A0A6A8DMY3_9BACI</name>
<comment type="caution">
    <text evidence="3">The sequence shown here is derived from an EMBL/GenBank/DDBJ whole genome shotgun (WGS) entry which is preliminary data.</text>
</comment>
<keyword evidence="1" id="KW-1133">Transmembrane helix</keyword>